<reference evidence="2 3" key="1">
    <citation type="journal article" date="2006" name="Nature">
        <title>Global trends of whole-genome duplications revealed by the ciliate Paramecium tetraurelia.</title>
        <authorList>
            <consortium name="Genoscope"/>
            <person name="Aury J.-M."/>
            <person name="Jaillon O."/>
            <person name="Duret L."/>
            <person name="Noel B."/>
            <person name="Jubin C."/>
            <person name="Porcel B.M."/>
            <person name="Segurens B."/>
            <person name="Daubin V."/>
            <person name="Anthouard V."/>
            <person name="Aiach N."/>
            <person name="Arnaiz O."/>
            <person name="Billaut A."/>
            <person name="Beisson J."/>
            <person name="Blanc I."/>
            <person name="Bouhouche K."/>
            <person name="Camara F."/>
            <person name="Duharcourt S."/>
            <person name="Guigo R."/>
            <person name="Gogendeau D."/>
            <person name="Katinka M."/>
            <person name="Keller A.-M."/>
            <person name="Kissmehl R."/>
            <person name="Klotz C."/>
            <person name="Koll F."/>
            <person name="Le Moue A."/>
            <person name="Lepere C."/>
            <person name="Malinsky S."/>
            <person name="Nowacki M."/>
            <person name="Nowak J.K."/>
            <person name="Plattner H."/>
            <person name="Poulain J."/>
            <person name="Ruiz F."/>
            <person name="Serrano V."/>
            <person name="Zagulski M."/>
            <person name="Dessen P."/>
            <person name="Betermier M."/>
            <person name="Weissenbach J."/>
            <person name="Scarpelli C."/>
            <person name="Schachter V."/>
            <person name="Sperling L."/>
            <person name="Meyer E."/>
            <person name="Cohen J."/>
            <person name="Wincker P."/>
        </authorList>
    </citation>
    <scope>NUCLEOTIDE SEQUENCE [LARGE SCALE GENOMIC DNA]</scope>
    <source>
        <strain evidence="2 3">Stock d4-2</strain>
    </source>
</reference>
<dbReference type="KEGG" id="ptm:GSPATT00022140001"/>
<evidence type="ECO:0008006" key="4">
    <source>
        <dbReference type="Google" id="ProtNLM"/>
    </source>
</evidence>
<dbReference type="GeneID" id="5042153"/>
<dbReference type="HOGENOM" id="CLU_241460_0_0_1"/>
<protein>
    <recommendedName>
        <fullName evidence="4">PAS domain-containing protein</fullName>
    </recommendedName>
</protein>
<sequence length="1696" mass="202139">MMEHLLVNFNIGKLKRPSYFYSVVLITITFCQLISGIFSKYYVIITYHYPDLQFSQSSQIISLIKYLDINSVILENQIIIQILFWWLSTQCIVTYTLYGICYYQVKYQNKKNLIDQSSAKILTQLLLIDQWITCQPSQLVYLNIVYCSTNNNCLNIAIGTQIQQILSSCFVFLRFISQNVMILFFINHHSIKKDTLSSGSRSILLYLELFRILLNIQLAFPGMSQELHVTILIYLFLSTCIACFLFKISDFKLFIANRNVRQVFKLFTFSLFGISIGLAINSISIHFNITKSDNSITISIVSVGLIIWIFNQFYFNQQIQHICQPALDGDHLIQKIFNLKQIANQIHLNHEFGQADSFYLGIIFQHFSNPCPQEKKERCFCMMRSLYDPKKHKDIKNIQFSMLRQKTLYLKYLIKTWYEIYLFYHPQDVKIRMNYAVFLYYQMNNQIQSQIQLKLTRTYKLNLLQDYDLSKIELQFKNEIIDNNSLSYKNDSDFEYVVKMEQIMKSIEQNILNFLEFSIKFWRQVKQKVIYEQDLWNLNEQIIMTIQKSDELWSQISKYKIINRDKQIVKNYLTRRPKWQFVNNWYHLYVLNKKIKQSMLEYCDSQNMIQQPVDEDSGSDNQNQIDQLSYFKPFNYTSAIFHTTQSGQIVNVSESTYDIFGFQQFNNISQLLPVTIIRNHQIGVDQFVQTGKSKSLYKKRKVLALNNEKYLIPCKKYLKWHVSPLSQIEYICMIRPIYRHQSVSYILVNSDWEIDCVSEQIADLLQPGLCLFLLCPKLLKYSYYSQFLTEEDLQLFKLKRAKNDNTNQDSIVDAKFTNKKITIVPTNYKNQYVQPQETQDLVSMVLEDDSKNVEESPLWINDALHEDQQEEKDQLFRRFHKVIDEDHVKLTFRLPKKIQPLIEEYAQIKQEIFLNGLDQITIKSNKIKNQRIVKRNSAGKLIFDKKILFSKLFQYQEHYYETLYNHFKTSFQKYCMTSRMLKTVIKIEASIRFTKNTIMDKYQIIKITNLNIIESQALDRKSKAVKLLNRQNQVVRQRQTVFQNHQSSHLQLFLEQNFQQQIDQNYQKLLLSNVQNSEVESYRNTTNRAFMSEDQVLSDFNTQKITTLSLKTQNNIFIKEENNKPAKRDMQLNFFKILNRIFIVFLIIFNLIVLYQGPNINQLEIDELGFQSAKKQYDFLNIMIESYDKLLNAFYCQSNILGQIKNQSEFYQDLQSSFNNQLSEIKNLYEQPSFIQKVYRSKNFDNNQSMIDLINQYTSNIGNLQSIDQYYDFDQSLDFFRTIFIPFLFNYQSRNIFQIIDNLALTYETQDQICFTIIMASTAMFGFYLIYNIFNILGLITQCQKVAKQLSCIEKTQVEEAIKFYLNLKFQFSCISNQNGFVQNNYFQSTNQTIIRQMEEDEKSSNLKRQKQKQYEWSKRWKRIKVVMIVRYLFFMSLISFLSYFYFIHIMRFNFQMSNLLNSNIFTKETTQLLSLTLSKELFLYDFFNQTYIDIEHYKEIQLRYITSNDETQSQLYETNVDEIDEIFNGDLCTSINLIINFSYCDIYLNGALKYGLKSYNFLLSQMAQQLLNPEEGLYENTTVEKIFEFDQVYTTFMNQVNKFQRFGYQEAWKILGLRYTQQIDDSAQLEIIFLSCSFTFTLILFIVLFELSFFDQLLQIILEVRCFYKRYFSNNTIDRYKIIRAQLIQCKIINK</sequence>
<gene>
    <name evidence="2" type="ORF">GSPATT00022140001</name>
</gene>
<dbReference type="Proteomes" id="UP000000600">
    <property type="component" value="Unassembled WGS sequence"/>
</dbReference>
<feature type="transmembrane region" description="Helical" evidence="1">
    <location>
        <begin position="295"/>
        <end position="315"/>
    </location>
</feature>
<name>A0E104_PARTE</name>
<keyword evidence="1" id="KW-0812">Transmembrane</keyword>
<evidence type="ECO:0000256" key="1">
    <source>
        <dbReference type="SAM" id="Phobius"/>
    </source>
</evidence>
<feature type="transmembrane region" description="Helical" evidence="1">
    <location>
        <begin position="266"/>
        <end position="289"/>
    </location>
</feature>
<dbReference type="OMA" id="DFLNIMI"/>
<feature type="transmembrane region" description="Helical" evidence="1">
    <location>
        <begin position="1632"/>
        <end position="1652"/>
    </location>
</feature>
<dbReference type="PANTHER" id="PTHR31600:SF2">
    <property type="entry name" value="GAMETE ENRICHED GENE 10 PROTEIN-RELATED"/>
    <property type="match status" value="1"/>
</dbReference>
<keyword evidence="3" id="KW-1185">Reference proteome</keyword>
<dbReference type="eggNOG" id="ENOG502SKTX">
    <property type="taxonomic scope" value="Eukaryota"/>
</dbReference>
<accession>A0E104</accession>
<feature type="transmembrane region" description="Helical" evidence="1">
    <location>
        <begin position="1315"/>
        <end position="1340"/>
    </location>
</feature>
<feature type="transmembrane region" description="Helical" evidence="1">
    <location>
        <begin position="78"/>
        <end position="103"/>
    </location>
</feature>
<feature type="transmembrane region" description="Helical" evidence="1">
    <location>
        <begin position="20"/>
        <end position="44"/>
    </location>
</feature>
<organism evidence="2 3">
    <name type="scientific">Paramecium tetraurelia</name>
    <dbReference type="NCBI Taxonomy" id="5888"/>
    <lineage>
        <taxon>Eukaryota</taxon>
        <taxon>Sar</taxon>
        <taxon>Alveolata</taxon>
        <taxon>Ciliophora</taxon>
        <taxon>Intramacronucleata</taxon>
        <taxon>Oligohymenophorea</taxon>
        <taxon>Peniculida</taxon>
        <taxon>Parameciidae</taxon>
        <taxon>Paramecium</taxon>
    </lineage>
</organism>
<keyword evidence="1" id="KW-1133">Transmembrane helix</keyword>
<feature type="transmembrane region" description="Helical" evidence="1">
    <location>
        <begin position="227"/>
        <end position="246"/>
    </location>
</feature>
<evidence type="ECO:0000313" key="2">
    <source>
        <dbReference type="EMBL" id="CAK88971.1"/>
    </source>
</evidence>
<keyword evidence="1" id="KW-0472">Membrane</keyword>
<feature type="transmembrane region" description="Helical" evidence="1">
    <location>
        <begin position="1137"/>
        <end position="1155"/>
    </location>
</feature>
<evidence type="ECO:0000313" key="3">
    <source>
        <dbReference type="Proteomes" id="UP000000600"/>
    </source>
</evidence>
<dbReference type="OrthoDB" id="299939at2759"/>
<proteinExistence type="predicted"/>
<dbReference type="InterPro" id="IPR052994">
    <property type="entry name" value="Tiny_macrocysts_regulators"/>
</dbReference>
<dbReference type="PANTHER" id="PTHR31600">
    <property type="entry name" value="TINY MACROCYSTS PROTEIN B-RELATED"/>
    <property type="match status" value="1"/>
</dbReference>
<feature type="transmembrane region" description="Helical" evidence="1">
    <location>
        <begin position="1429"/>
        <end position="1448"/>
    </location>
</feature>
<dbReference type="InParanoid" id="A0E104"/>
<dbReference type="RefSeq" id="XP_001456368.1">
    <property type="nucleotide sequence ID" value="XM_001456331.1"/>
</dbReference>
<dbReference type="EMBL" id="CT868652">
    <property type="protein sequence ID" value="CAK88971.1"/>
    <property type="molecule type" value="Genomic_DNA"/>
</dbReference>
<dbReference type="STRING" id="5888.A0E104"/>